<evidence type="ECO:0000256" key="6">
    <source>
        <dbReference type="ARBA" id="ARBA00023125"/>
    </source>
</evidence>
<protein>
    <submittedName>
        <fullName evidence="10">Unannotated protein</fullName>
    </submittedName>
</protein>
<dbReference type="InterPro" id="IPR036590">
    <property type="entry name" value="SRAP-like"/>
</dbReference>
<dbReference type="Pfam" id="PF02586">
    <property type="entry name" value="SRAP"/>
    <property type="match status" value="1"/>
</dbReference>
<evidence type="ECO:0000256" key="3">
    <source>
        <dbReference type="ARBA" id="ARBA00022763"/>
    </source>
</evidence>
<dbReference type="EMBL" id="CAEZYW010000052">
    <property type="protein sequence ID" value="CAB4735916.1"/>
    <property type="molecule type" value="Genomic_DNA"/>
</dbReference>
<organism evidence="10">
    <name type="scientific">freshwater metagenome</name>
    <dbReference type="NCBI Taxonomy" id="449393"/>
    <lineage>
        <taxon>unclassified sequences</taxon>
        <taxon>metagenomes</taxon>
        <taxon>ecological metagenomes</taxon>
    </lineage>
</organism>
<evidence type="ECO:0000256" key="1">
    <source>
        <dbReference type="ARBA" id="ARBA00008136"/>
    </source>
</evidence>
<proteinExistence type="inferred from homology"/>
<keyword evidence="4" id="KW-0378">Hydrolase</keyword>
<dbReference type="InterPro" id="IPR003738">
    <property type="entry name" value="SRAP"/>
</dbReference>
<name>A0A6J6TNT6_9ZZZZ</name>
<accession>A0A6J6TNT6</accession>
<comment type="similarity">
    <text evidence="1">Belongs to the SOS response-associated peptidase family.</text>
</comment>
<sequence length="264" mass="28965">MCGRYAAAKDPAALVEEFEVVAPPEELLEPDYNVAPTKRVYVVLDREREAVTERTLVVARWGLIPSWAKDPSIGSRMINARAETVAEKPAFRRAFAKRRCLVPADGYYEWYSPRAPDAPDAPDSLASKKGKTGKPPKQPKQPFFIHPSDGSSLAMAGLYEWWRDPSRADDDPLAWRLTCTILTTDAADEVGRIHDRMPMTIARGDWAAWLDPGTGAGASELLRPALGPTLEAYPVSVAVNSVRNNSPELIMPIAADDEIPGSNP</sequence>
<dbReference type="EMBL" id="CAEZYZ010000106">
    <property type="protein sequence ID" value="CAB4748758.1"/>
    <property type="molecule type" value="Genomic_DNA"/>
</dbReference>
<evidence type="ECO:0000313" key="9">
    <source>
        <dbReference type="EMBL" id="CAB4735916.1"/>
    </source>
</evidence>
<evidence type="ECO:0000256" key="8">
    <source>
        <dbReference type="SAM" id="MobiDB-lite"/>
    </source>
</evidence>
<keyword evidence="2" id="KW-0645">Protease</keyword>
<reference evidence="10" key="1">
    <citation type="submission" date="2020-05" db="EMBL/GenBank/DDBJ databases">
        <authorList>
            <person name="Chiriac C."/>
            <person name="Salcher M."/>
            <person name="Ghai R."/>
            <person name="Kavagutti S V."/>
        </authorList>
    </citation>
    <scope>NUCLEOTIDE SEQUENCE</scope>
</reference>
<dbReference type="Gene3D" id="3.90.1680.10">
    <property type="entry name" value="SOS response associated peptidase-like"/>
    <property type="match status" value="1"/>
</dbReference>
<keyword evidence="3" id="KW-0227">DNA damage</keyword>
<dbReference type="GO" id="GO:0006508">
    <property type="term" value="P:proteolysis"/>
    <property type="evidence" value="ECO:0007669"/>
    <property type="project" value="UniProtKB-KW"/>
</dbReference>
<dbReference type="GO" id="GO:0008233">
    <property type="term" value="F:peptidase activity"/>
    <property type="evidence" value="ECO:0007669"/>
    <property type="project" value="UniProtKB-KW"/>
</dbReference>
<feature type="region of interest" description="Disordered" evidence="8">
    <location>
        <begin position="118"/>
        <end position="146"/>
    </location>
</feature>
<dbReference type="GO" id="GO:0016829">
    <property type="term" value="F:lyase activity"/>
    <property type="evidence" value="ECO:0007669"/>
    <property type="project" value="UniProtKB-KW"/>
</dbReference>
<keyword evidence="7" id="KW-0456">Lyase</keyword>
<keyword evidence="5" id="KW-0190">Covalent protein-DNA linkage</keyword>
<dbReference type="PANTHER" id="PTHR13604">
    <property type="entry name" value="DC12-RELATED"/>
    <property type="match status" value="1"/>
</dbReference>
<evidence type="ECO:0000313" key="10">
    <source>
        <dbReference type="EMBL" id="CAB4748758.1"/>
    </source>
</evidence>
<dbReference type="AlphaFoldDB" id="A0A6J6TNT6"/>
<evidence type="ECO:0000256" key="7">
    <source>
        <dbReference type="ARBA" id="ARBA00023239"/>
    </source>
</evidence>
<dbReference type="SUPFAM" id="SSF143081">
    <property type="entry name" value="BB1717-like"/>
    <property type="match status" value="1"/>
</dbReference>
<dbReference type="GO" id="GO:0106300">
    <property type="term" value="P:protein-DNA covalent cross-linking repair"/>
    <property type="evidence" value="ECO:0007669"/>
    <property type="project" value="InterPro"/>
</dbReference>
<dbReference type="GO" id="GO:0003697">
    <property type="term" value="F:single-stranded DNA binding"/>
    <property type="evidence" value="ECO:0007669"/>
    <property type="project" value="InterPro"/>
</dbReference>
<dbReference type="PANTHER" id="PTHR13604:SF0">
    <property type="entry name" value="ABASIC SITE PROCESSING PROTEIN HMCES"/>
    <property type="match status" value="1"/>
</dbReference>
<evidence type="ECO:0000256" key="2">
    <source>
        <dbReference type="ARBA" id="ARBA00022670"/>
    </source>
</evidence>
<gene>
    <name evidence="9" type="ORF">UFOPK2786_00490</name>
    <name evidence="10" type="ORF">UFOPK2810_00737</name>
</gene>
<evidence type="ECO:0000256" key="4">
    <source>
        <dbReference type="ARBA" id="ARBA00022801"/>
    </source>
</evidence>
<evidence type="ECO:0000256" key="5">
    <source>
        <dbReference type="ARBA" id="ARBA00023124"/>
    </source>
</evidence>
<keyword evidence="6" id="KW-0238">DNA-binding</keyword>